<dbReference type="SUPFAM" id="SSF69318">
    <property type="entry name" value="Integrin alpha N-terminal domain"/>
    <property type="match status" value="1"/>
</dbReference>
<comment type="caution">
    <text evidence="3">The sequence shown here is derived from an EMBL/GenBank/DDBJ whole genome shotgun (WGS) entry which is preliminary data.</text>
</comment>
<evidence type="ECO:0000256" key="2">
    <source>
        <dbReference type="SAM" id="MobiDB-lite"/>
    </source>
</evidence>
<evidence type="ECO:0000313" key="4">
    <source>
        <dbReference type="Proteomes" id="UP000053923"/>
    </source>
</evidence>
<proteinExistence type="predicted"/>
<feature type="compositionally biased region" description="Low complexity" evidence="2">
    <location>
        <begin position="313"/>
        <end position="352"/>
    </location>
</feature>
<evidence type="ECO:0000256" key="1">
    <source>
        <dbReference type="ARBA" id="ARBA00022729"/>
    </source>
</evidence>
<protein>
    <recommendedName>
        <fullName evidence="5">VCBS repeat-containing protein</fullName>
    </recommendedName>
</protein>
<keyword evidence="4" id="KW-1185">Reference proteome</keyword>
<sequence>MAALAAGALGLGLLAVPLFDGSEPTAPSRTKKAASGPLDQDTAQARAVSTGERVEVTALRDETSTTYARPDGSFELVAHGAPVRARVNGTWKPIDTRLARTDRGWSAKAAVDPVVFSAGGASDASASGATAVRPAVFTVGGGARALQVADGTENYTELAILTSNGHEIGLSWPGALPEPMISGSSALYRNVFEGVDLMLTAQASGFSHVLIVHSAAAAANPALADLSYGLSSPDLTFHLDPVTKVVTGKDRDGQEIAVSPTPYVWDSAGTYAVTEGADPEPAEESAEPTPSYSEEPGTEVGQETIAPQDGMDTDAPSAAPEPEATASASAPDEETPSASASPAAWDSGAGRATSAGSAVFRRASYTGAVRTALTDNEVFALPGLAGPDPGTHMAVADAELSAPGTASTSLSIVPDADLLTDENTVYPVFIDPTIYGKTKNWTTAYKKYPSSSFYDGANYNSGTTEARVGFESTTWGLSRSFFRLGWSTNIKGAHVSSASIRLRETYSWSCSGREMQLWHTGGISSKTTWNNQPDWKSEIGTKSFAHGYNSSCPDAYVSYDAKSIAQDAADGGWYSMTIGLRATTEDSAYSWKKFRAEGDSAPKLTLVYNRKPRTPGSVIQSPGGKCDKTDPYIHIGKRDLTLSADSSDPDDTDIRQDLKYLDFELWRTGYSDNKILDQNVAVTNTGKASATIAKEKFTNGHTYSWRVRAIDSSGAASAYAPTSDPYVCRFVYDSSKPNEPLVTSTDFPAADDDGSVWSTVKFGTSGAFTFAPDDDTDVTRFEWSFNTTTYASGKNVTAGTSTSVTLPPPMAGPNVLYVRAVDSAGNPSLGTKYLFYVTPRDSADKPGDMTGDTIPDLLAISSSGNLLMYPSTTAGDLHASLSAAHEGGIGLLTSPGRNGEDHLPGYWFGTDGKPALVTHGGDAIGADGVGDVFARMPDGKLYVYPGDGYGSVDIAQRLTLRMPSGSPDPATFDQIIVGDYDADGRADLFATATGGEMWAFEGYTGGTFLTVTKIASTAWADRDLVSVGDHDADGAPDLLWRSASSGRLYLRYGVKDSAGGATIASLATAAASRTGTDETYAEGWDTTATPVTHLRGTADVTRDGIPDLWALRSDGAIYFYKGGASVIGTGTAVISAPSDWKTTKLAFG</sequence>
<reference evidence="4" key="1">
    <citation type="submission" date="2015-10" db="EMBL/GenBank/DDBJ databases">
        <authorList>
            <person name="Ju K.-S."/>
            <person name="Doroghazi J.R."/>
            <person name="Metcalf W.W."/>
        </authorList>
    </citation>
    <scope>NUCLEOTIDE SEQUENCE [LARGE SCALE GENOMIC DNA]</scope>
    <source>
        <strain evidence="4">NRRL 3151</strain>
    </source>
</reference>
<keyword evidence="1" id="KW-0732">Signal</keyword>
<dbReference type="InterPro" id="IPR013517">
    <property type="entry name" value="FG-GAP"/>
</dbReference>
<feature type="region of interest" description="Disordered" evidence="2">
    <location>
        <begin position="23"/>
        <end position="51"/>
    </location>
</feature>
<dbReference type="Pfam" id="PF13517">
    <property type="entry name" value="FG-GAP_3"/>
    <property type="match status" value="1"/>
</dbReference>
<evidence type="ECO:0000313" key="3">
    <source>
        <dbReference type="EMBL" id="KUL40869.1"/>
    </source>
</evidence>
<feature type="compositionally biased region" description="Acidic residues" evidence="2">
    <location>
        <begin position="277"/>
        <end position="286"/>
    </location>
</feature>
<dbReference type="Gene3D" id="2.130.10.130">
    <property type="entry name" value="Integrin alpha, N-terminal"/>
    <property type="match status" value="1"/>
</dbReference>
<dbReference type="AlphaFoldDB" id="A0A0X3V7Q7"/>
<accession>A0A0X3V7Q7</accession>
<feature type="region of interest" description="Disordered" evidence="2">
    <location>
        <begin position="274"/>
        <end position="352"/>
    </location>
</feature>
<dbReference type="Proteomes" id="UP000053923">
    <property type="component" value="Unassembled WGS sequence"/>
</dbReference>
<organism evidence="3 4">
    <name type="scientific">Streptomyces regalis</name>
    <dbReference type="NCBI Taxonomy" id="68262"/>
    <lineage>
        <taxon>Bacteria</taxon>
        <taxon>Bacillati</taxon>
        <taxon>Actinomycetota</taxon>
        <taxon>Actinomycetes</taxon>
        <taxon>Kitasatosporales</taxon>
        <taxon>Streptomycetaceae</taxon>
        <taxon>Streptomyces</taxon>
    </lineage>
</organism>
<evidence type="ECO:0008006" key="5">
    <source>
        <dbReference type="Google" id="ProtNLM"/>
    </source>
</evidence>
<dbReference type="EMBL" id="LLZG01000070">
    <property type="protein sequence ID" value="KUL40869.1"/>
    <property type="molecule type" value="Genomic_DNA"/>
</dbReference>
<dbReference type="NCBIfam" id="NF033679">
    <property type="entry name" value="DNRLRE_dom"/>
    <property type="match status" value="1"/>
</dbReference>
<gene>
    <name evidence="3" type="ORF">ADL12_12535</name>
</gene>
<dbReference type="InterPro" id="IPR028994">
    <property type="entry name" value="Integrin_alpha_N"/>
</dbReference>
<name>A0A0X3V7Q7_9ACTN</name>